<dbReference type="PANTHER" id="PTHR48095">
    <property type="entry name" value="PYRUVATE CARBOXYLASE SUBUNIT A"/>
    <property type="match status" value="1"/>
</dbReference>
<dbReference type="Pfam" id="PF00289">
    <property type="entry name" value="Biotin_carb_N"/>
    <property type="match status" value="1"/>
</dbReference>
<feature type="region of interest" description="Disordered" evidence="8">
    <location>
        <begin position="62"/>
        <end position="87"/>
    </location>
</feature>
<dbReference type="NCBIfam" id="NF006367">
    <property type="entry name" value="PRK08591.1"/>
    <property type="match status" value="1"/>
</dbReference>
<dbReference type="SMART" id="SM01127">
    <property type="entry name" value="DDHD"/>
    <property type="match status" value="1"/>
</dbReference>
<sequence>MGIVDCVWTFHFCEVEVEEEEVLVDCVWTLDFGLCEVEVEEEKVLVDCVWTFHFCEVEEEEEEEEMASVSGSKGEIDETSPDMLKNTPSNIRRLADEIEHLEGRQKYLAQTRSPSDGGDVRWYFCKMPLAVNQPAAAVPKAEVVGKGDYFRFGLRDSLAIEASFLQREDELLSSWWEEYGECSEGPKGAPNRFNSASEISSPESSQAHEDLVEEERVGVPVKGGLYEVDLVKRHCFPVYWNGENRRVLRGHWFARKGGLDWLPLREDVAEQLEFAYRSKVWHRRTFQPSGLYAARVDMQGFIPGLHAIFTGEDDTWEAWLNADASGFSGAIGFGGNGVKLRRGYALPQSPKPTQDEVRQQKEEEMDDYCSQVPVRHLVFMVHGIGQRLEKSNLVDDVSDFRHITSILAERHLTSYQRGTQRVLFIPCQWRKGLKLSGEAAVERCTLDGVRGLRVLLSATVHDVLYYMSPIYCQTIIDSVSNQLNMLYLKFLKRNPGYSGKVSLYGHSLGSVLSYDILCHQTTLSSPFPMEWMYKEQNENELSQQDQSNLSLDQNSALSSDVETSIREGNKSNLSDKDKMNVEPSLSESVEDHTEDFCHPVGPPASSDSDEPVATDDIRQPNDSSANENSRETPIDERDTINDAENVDDGIVEFNQKIDEGVSECEKDKTINSLRKEIEMLRAKIQELDTECVKKGCVTEAENGGTNIATRNQSIPEESDSAKSFTPQLRYTKLKFKVDTFFAVGSPLGVFLSLRNVRIGIGKGKDYWEEDNIVEEMPACRKMFNIFHPFDPVAYRIEPLVCKEYLNKRPIIIPYHRGGKRLHVGFQEFKEEVSLRSHAFVNNINTVKVKVITLCQSRDKDGEDEGSQESQEIEERSYGSIMMERLTGSEDGRVDHVLQDKTFRHAYISTLGAHTNYWRDNDTALFMLKHLYRDIPEDSYSCSEPVEGSSKDDRDTENWYDQREEADEEFPLTFADKFLAGRQELDYIDQEMDSAAMTSVCGKSALCSTPGLFLGRTSGIRSSQCSFIAGNRINFPRQTAQAHRVRTNSRKGHGALTVTCRAEKILVANRGEIAVRVIRTAHEMGIPCVAVYSTIDKDALHVKLADESVCIGEAPSNQSYLVIPNVLSAAISRGCTMLHPGYGFLSENASFVEMCREHGINFIGPNPDSIRVMGDKATARDTMKNAGVPTVPGSDGLLQSTEEGVRLAEEIGYPVMIKATAGGGGRGMRLAKEPNEFVKLLQQAKSEAAAAFGNDGVYLEKYIVNPRHIEFQVLADKYGNVVHFGERDCSIQRRNQKLLEEAPSPALTSELRKAMGDAAVAAAASIGYIGVGTIEFLLDERGSFYFMEMNTRIQVEHPVTEMISSVDLIEEQIRVAMGEKLRYKQEDIVLRGHSIECRINAEDAFKNFRPGPGRITSYLPAGGPFTRMDSHVYPDYVVPPSYDSLLGKLIVWAPTRERAIERMKRALNDTIITGVPTTIEYHKLILDIEDFKNGNVDTAFIPKHEEELAPPQQIVPAATKELINSNA</sequence>
<feature type="region of interest" description="Disordered" evidence="8">
    <location>
        <begin position="858"/>
        <end position="878"/>
    </location>
</feature>
<dbReference type="EMBL" id="JAIVGD010000001">
    <property type="protein sequence ID" value="KAH0784101.1"/>
    <property type="molecule type" value="Genomic_DNA"/>
</dbReference>
<dbReference type="PROSITE" id="PS50979">
    <property type="entry name" value="BC"/>
    <property type="match status" value="1"/>
</dbReference>
<evidence type="ECO:0000256" key="5">
    <source>
        <dbReference type="ARBA" id="ARBA00022842"/>
    </source>
</evidence>
<dbReference type="InterPro" id="IPR004177">
    <property type="entry name" value="DDHD_dom"/>
</dbReference>
<evidence type="ECO:0000259" key="9">
    <source>
        <dbReference type="PROSITE" id="PS50975"/>
    </source>
</evidence>
<keyword evidence="4 7" id="KW-0067">ATP-binding</keyword>
<feature type="compositionally biased region" description="Low complexity" evidence="8">
    <location>
        <begin position="541"/>
        <end position="555"/>
    </location>
</feature>
<dbReference type="InterPro" id="IPR016185">
    <property type="entry name" value="PreATP-grasp_dom_sf"/>
</dbReference>
<dbReference type="InterPro" id="IPR005482">
    <property type="entry name" value="Biotin_COase_C"/>
</dbReference>
<evidence type="ECO:0000256" key="8">
    <source>
        <dbReference type="SAM" id="MobiDB-lite"/>
    </source>
</evidence>
<feature type="region of interest" description="Disordered" evidence="8">
    <location>
        <begin position="538"/>
        <end position="644"/>
    </location>
</feature>
<name>A0ABQ7WTN3_SOLTU</name>
<dbReference type="PROSITE" id="PS00866">
    <property type="entry name" value="CPSASE_1"/>
    <property type="match status" value="1"/>
</dbReference>
<protein>
    <recommendedName>
        <fullName evidence="14">Acetyl-CoA carboxylase</fullName>
    </recommendedName>
</protein>
<evidence type="ECO:0000256" key="4">
    <source>
        <dbReference type="ARBA" id="ARBA00022840"/>
    </source>
</evidence>
<dbReference type="PROSITE" id="PS51043">
    <property type="entry name" value="DDHD"/>
    <property type="match status" value="1"/>
</dbReference>
<evidence type="ECO:0000313" key="13">
    <source>
        <dbReference type="Proteomes" id="UP000826656"/>
    </source>
</evidence>
<feature type="domain" description="ATP-grasp" evidence="9">
    <location>
        <begin position="1179"/>
        <end position="1376"/>
    </location>
</feature>
<dbReference type="InterPro" id="IPR051602">
    <property type="entry name" value="ACC_Biotin_Carboxylase"/>
</dbReference>
<dbReference type="InterPro" id="IPR011761">
    <property type="entry name" value="ATP-grasp"/>
</dbReference>
<feature type="compositionally biased region" description="Low complexity" evidence="8">
    <location>
        <begin position="195"/>
        <end position="205"/>
    </location>
</feature>
<dbReference type="Pfam" id="PF02786">
    <property type="entry name" value="CPSase_L_D2"/>
    <property type="match status" value="1"/>
</dbReference>
<dbReference type="InterPro" id="IPR005479">
    <property type="entry name" value="CPAse_ATP-bd"/>
</dbReference>
<dbReference type="SUPFAM" id="SSF52440">
    <property type="entry name" value="PreATP-grasp domain"/>
    <property type="match status" value="1"/>
</dbReference>
<dbReference type="SMART" id="SM00878">
    <property type="entry name" value="Biotin_carb_C"/>
    <property type="match status" value="1"/>
</dbReference>
<keyword evidence="5" id="KW-0460">Magnesium</keyword>
<keyword evidence="1" id="KW-0436">Ligase</keyword>
<keyword evidence="13" id="KW-1185">Reference proteome</keyword>
<keyword evidence="3 7" id="KW-0547">Nucleotide-binding</keyword>
<gene>
    <name evidence="12" type="ORF">KY290_003699</name>
</gene>
<dbReference type="Proteomes" id="UP000826656">
    <property type="component" value="Unassembled WGS sequence"/>
</dbReference>
<evidence type="ECO:0000256" key="2">
    <source>
        <dbReference type="ARBA" id="ARBA00022723"/>
    </source>
</evidence>
<evidence type="ECO:0000256" key="1">
    <source>
        <dbReference type="ARBA" id="ARBA00022598"/>
    </source>
</evidence>
<feature type="compositionally biased region" description="Basic and acidic residues" evidence="8">
    <location>
        <begin position="563"/>
        <end position="580"/>
    </location>
</feature>
<evidence type="ECO:0008006" key="14">
    <source>
        <dbReference type="Google" id="ProtNLM"/>
    </source>
</evidence>
<dbReference type="PROSITE" id="PS00867">
    <property type="entry name" value="CPSASE_2"/>
    <property type="match status" value="1"/>
</dbReference>
<feature type="domain" description="Biotin carboxylation" evidence="10">
    <location>
        <begin position="1060"/>
        <end position="1505"/>
    </location>
</feature>
<comment type="caution">
    <text evidence="12">The sequence shown here is derived from an EMBL/GenBank/DDBJ whole genome shotgun (WGS) entry which is preliminary data.</text>
</comment>
<dbReference type="InterPro" id="IPR004549">
    <property type="entry name" value="Acetyl_CoA_COase_biotin_COase"/>
</dbReference>
<dbReference type="Pfam" id="PF02785">
    <property type="entry name" value="Biotin_carb_C"/>
    <property type="match status" value="1"/>
</dbReference>
<feature type="compositionally biased region" description="Basic and acidic residues" evidence="8">
    <location>
        <begin position="628"/>
        <end position="640"/>
    </location>
</feature>
<dbReference type="SUPFAM" id="SSF56059">
    <property type="entry name" value="Glutathione synthetase ATP-binding domain-like"/>
    <property type="match status" value="1"/>
</dbReference>
<proteinExistence type="predicted"/>
<evidence type="ECO:0000256" key="7">
    <source>
        <dbReference type="PROSITE-ProRule" id="PRU00409"/>
    </source>
</evidence>
<evidence type="ECO:0000256" key="6">
    <source>
        <dbReference type="ARBA" id="ARBA00023267"/>
    </source>
</evidence>
<evidence type="ECO:0000313" key="12">
    <source>
        <dbReference type="EMBL" id="KAH0784101.1"/>
    </source>
</evidence>
<accession>A0ABQ7WTN3</accession>
<dbReference type="PANTHER" id="PTHR48095:SF2">
    <property type="entry name" value="BIOTIN CARBOXYLASE, CHLOROPLASTIC"/>
    <property type="match status" value="1"/>
</dbReference>
<evidence type="ECO:0000259" key="11">
    <source>
        <dbReference type="PROSITE" id="PS51043"/>
    </source>
</evidence>
<dbReference type="SUPFAM" id="SSF53474">
    <property type="entry name" value="alpha/beta-Hydrolases"/>
    <property type="match status" value="1"/>
</dbReference>
<feature type="domain" description="DDHD" evidence="11">
    <location>
        <begin position="733"/>
        <end position="932"/>
    </location>
</feature>
<dbReference type="InterPro" id="IPR011054">
    <property type="entry name" value="Rudment_hybrid_motif"/>
</dbReference>
<keyword evidence="2" id="KW-0479">Metal-binding</keyword>
<evidence type="ECO:0000259" key="10">
    <source>
        <dbReference type="PROSITE" id="PS50979"/>
    </source>
</evidence>
<dbReference type="NCBIfam" id="TIGR00514">
    <property type="entry name" value="accC"/>
    <property type="match status" value="1"/>
</dbReference>
<feature type="region of interest" description="Disordered" evidence="8">
    <location>
        <begin position="183"/>
        <end position="213"/>
    </location>
</feature>
<organism evidence="12 13">
    <name type="scientific">Solanum tuberosum</name>
    <name type="common">Potato</name>
    <dbReference type="NCBI Taxonomy" id="4113"/>
    <lineage>
        <taxon>Eukaryota</taxon>
        <taxon>Viridiplantae</taxon>
        <taxon>Streptophyta</taxon>
        <taxon>Embryophyta</taxon>
        <taxon>Tracheophyta</taxon>
        <taxon>Spermatophyta</taxon>
        <taxon>Magnoliopsida</taxon>
        <taxon>eudicotyledons</taxon>
        <taxon>Gunneridae</taxon>
        <taxon>Pentapetalae</taxon>
        <taxon>asterids</taxon>
        <taxon>lamiids</taxon>
        <taxon>Solanales</taxon>
        <taxon>Solanaceae</taxon>
        <taxon>Solanoideae</taxon>
        <taxon>Solaneae</taxon>
        <taxon>Solanum</taxon>
    </lineage>
</organism>
<evidence type="ECO:0000256" key="3">
    <source>
        <dbReference type="ARBA" id="ARBA00022741"/>
    </source>
</evidence>
<dbReference type="PROSITE" id="PS50975">
    <property type="entry name" value="ATP_GRASP"/>
    <property type="match status" value="1"/>
</dbReference>
<dbReference type="InterPro" id="IPR029058">
    <property type="entry name" value="AB_hydrolase_fold"/>
</dbReference>
<dbReference type="InterPro" id="IPR005481">
    <property type="entry name" value="BC-like_N"/>
</dbReference>
<keyword evidence="6" id="KW-0092">Biotin</keyword>
<dbReference type="SUPFAM" id="SSF51246">
    <property type="entry name" value="Rudiment single hybrid motif"/>
    <property type="match status" value="1"/>
</dbReference>
<reference evidence="12 13" key="1">
    <citation type="journal article" date="2021" name="bioRxiv">
        <title>Chromosome-scale and haplotype-resolved genome assembly of a tetraploid potato cultivar.</title>
        <authorList>
            <person name="Sun H."/>
            <person name="Jiao W.-B."/>
            <person name="Krause K."/>
            <person name="Campoy J.A."/>
            <person name="Goel M."/>
            <person name="Folz-Donahue K."/>
            <person name="Kukat C."/>
            <person name="Huettel B."/>
            <person name="Schneeberger K."/>
        </authorList>
    </citation>
    <scope>NUCLEOTIDE SEQUENCE [LARGE SCALE GENOMIC DNA]</scope>
    <source>
        <strain evidence="12">SolTubOtavaFocal</strain>
        <tissue evidence="12">Leaves</tissue>
    </source>
</reference>
<dbReference type="InterPro" id="IPR011764">
    <property type="entry name" value="Biotin_carboxylation_dom"/>
</dbReference>
<dbReference type="Pfam" id="PF02862">
    <property type="entry name" value="DDHD"/>
    <property type="match status" value="1"/>
</dbReference>
<dbReference type="Gene3D" id="3.30.470.20">
    <property type="entry name" value="ATP-grasp fold, B domain"/>
    <property type="match status" value="1"/>
</dbReference>